<keyword evidence="6 19" id="KW-0732">Signal</keyword>
<feature type="domain" description="Ig-like" evidence="20">
    <location>
        <begin position="20"/>
        <end position="119"/>
    </location>
</feature>
<dbReference type="SMART" id="SM00406">
    <property type="entry name" value="IGv"/>
    <property type="match status" value="1"/>
</dbReference>
<dbReference type="InterPro" id="IPR015274">
    <property type="entry name" value="CD4-extracel"/>
</dbReference>
<dbReference type="PANTHER" id="PTHR11422:SF0">
    <property type="entry name" value="T-CELL SURFACE GLYCOPROTEIN CD4"/>
    <property type="match status" value="1"/>
</dbReference>
<dbReference type="Proteomes" id="UP000504623">
    <property type="component" value="Unplaced"/>
</dbReference>
<gene>
    <name evidence="22" type="primary">CD4</name>
</gene>
<name>A0A9B0WN77_CHRAS</name>
<feature type="chain" id="PRO_5038736381" description="T-cell surface glycoprotein CD4" evidence="19">
    <location>
        <begin position="26"/>
        <end position="455"/>
    </location>
</feature>
<dbReference type="Pfam" id="PF12104">
    <property type="entry name" value="Tcell_CD4_C"/>
    <property type="match status" value="1"/>
</dbReference>
<keyword evidence="15" id="KW-0449">Lipoprotein</keyword>
<keyword evidence="12" id="KW-0564">Palmitate</keyword>
<dbReference type="FunFam" id="2.60.40.10:FF:001221">
    <property type="entry name" value="T-cell surface glycoprotein CD4"/>
    <property type="match status" value="1"/>
</dbReference>
<dbReference type="InterPro" id="IPR021963">
    <property type="entry name" value="Tcell_CD4_Cterm"/>
</dbReference>
<dbReference type="Pfam" id="PF05790">
    <property type="entry name" value="C2-set"/>
    <property type="match status" value="2"/>
</dbReference>
<feature type="transmembrane region" description="Helical" evidence="18">
    <location>
        <begin position="393"/>
        <end position="419"/>
    </location>
</feature>
<evidence type="ECO:0000256" key="13">
    <source>
        <dbReference type="ARBA" id="ARBA00023157"/>
    </source>
</evidence>
<dbReference type="InterPro" id="IPR008424">
    <property type="entry name" value="Ig_C2-set"/>
</dbReference>
<accession>A0A9B0WN77</accession>
<keyword evidence="4" id="KW-0597">Phosphoprotein</keyword>
<dbReference type="GO" id="GO:0005886">
    <property type="term" value="C:plasma membrane"/>
    <property type="evidence" value="ECO:0007669"/>
    <property type="project" value="UniProtKB-SubCell"/>
</dbReference>
<organism evidence="21 22">
    <name type="scientific">Chrysochloris asiatica</name>
    <name type="common">Cape golden mole</name>
    <dbReference type="NCBI Taxonomy" id="185453"/>
    <lineage>
        <taxon>Eukaryota</taxon>
        <taxon>Metazoa</taxon>
        <taxon>Chordata</taxon>
        <taxon>Craniata</taxon>
        <taxon>Vertebrata</taxon>
        <taxon>Euteleostomi</taxon>
        <taxon>Mammalia</taxon>
        <taxon>Eutheria</taxon>
        <taxon>Afrotheria</taxon>
        <taxon>Chrysochloridae</taxon>
        <taxon>Chrysochlorinae</taxon>
        <taxon>Chrysochloris</taxon>
    </lineage>
</organism>
<evidence type="ECO:0000256" key="16">
    <source>
        <dbReference type="ARBA" id="ARBA00023319"/>
    </source>
</evidence>
<evidence type="ECO:0000313" key="21">
    <source>
        <dbReference type="Proteomes" id="UP000504623"/>
    </source>
</evidence>
<keyword evidence="11 18" id="KW-0472">Membrane</keyword>
<dbReference type="SUPFAM" id="SSF48726">
    <property type="entry name" value="Immunoglobulin"/>
    <property type="match status" value="3"/>
</dbReference>
<dbReference type="OrthoDB" id="8657369at2759"/>
<dbReference type="Gene3D" id="1.20.5.900">
    <property type="entry name" value="transmembrane domain of human cd4"/>
    <property type="match status" value="1"/>
</dbReference>
<dbReference type="InterPro" id="IPR003598">
    <property type="entry name" value="Ig_sub2"/>
</dbReference>
<dbReference type="InterPro" id="IPR013783">
    <property type="entry name" value="Ig-like_fold"/>
</dbReference>
<dbReference type="PANTHER" id="PTHR11422">
    <property type="entry name" value="T-CELL SURFACE GLYCOPROTEIN CD4"/>
    <property type="match status" value="1"/>
</dbReference>
<evidence type="ECO:0000256" key="12">
    <source>
        <dbReference type="ARBA" id="ARBA00023139"/>
    </source>
</evidence>
<evidence type="ECO:0000256" key="14">
    <source>
        <dbReference type="ARBA" id="ARBA00023180"/>
    </source>
</evidence>
<reference evidence="22" key="1">
    <citation type="submission" date="2025-08" db="UniProtKB">
        <authorList>
            <consortium name="RefSeq"/>
        </authorList>
    </citation>
    <scope>IDENTIFICATION</scope>
    <source>
        <tissue evidence="22">Spleen</tissue>
    </source>
</reference>
<keyword evidence="3" id="KW-1003">Cell membrane</keyword>
<evidence type="ECO:0000256" key="3">
    <source>
        <dbReference type="ARBA" id="ARBA00022475"/>
    </source>
</evidence>
<evidence type="ECO:0000259" key="20">
    <source>
        <dbReference type="PROSITE" id="PS50835"/>
    </source>
</evidence>
<evidence type="ECO:0000256" key="11">
    <source>
        <dbReference type="ARBA" id="ARBA00023136"/>
    </source>
</evidence>
<dbReference type="InterPro" id="IPR013151">
    <property type="entry name" value="Immunoglobulin_dom"/>
</dbReference>
<evidence type="ECO:0000256" key="15">
    <source>
        <dbReference type="ARBA" id="ARBA00023288"/>
    </source>
</evidence>
<comment type="subcellular location">
    <subcellularLocation>
        <location evidence="1">Cell membrane</location>
        <topology evidence="1">Single-pass type I membrane protein</topology>
    </subcellularLocation>
</comment>
<keyword evidence="5 18" id="KW-0812">Transmembrane</keyword>
<evidence type="ECO:0000256" key="2">
    <source>
        <dbReference type="ARBA" id="ARBA00016522"/>
    </source>
</evidence>
<dbReference type="InterPro" id="IPR036179">
    <property type="entry name" value="Ig-like_dom_sf"/>
</dbReference>
<keyword evidence="9 18" id="KW-1133">Transmembrane helix</keyword>
<keyword evidence="16" id="KW-0393">Immunoglobulin domain</keyword>
<dbReference type="CTD" id="920"/>
<evidence type="ECO:0000256" key="19">
    <source>
        <dbReference type="SAM" id="SignalP"/>
    </source>
</evidence>
<feature type="signal peptide" evidence="19">
    <location>
        <begin position="1"/>
        <end position="25"/>
    </location>
</feature>
<evidence type="ECO:0000256" key="9">
    <source>
        <dbReference type="ARBA" id="ARBA00022989"/>
    </source>
</evidence>
<dbReference type="SMART" id="SM00409">
    <property type="entry name" value="IG"/>
    <property type="match status" value="3"/>
</dbReference>
<dbReference type="RefSeq" id="XP_006862818.1">
    <property type="nucleotide sequence ID" value="XM_006862756.1"/>
</dbReference>
<dbReference type="PRINTS" id="PR00692">
    <property type="entry name" value="CD4TCANTIGEN"/>
</dbReference>
<evidence type="ECO:0000313" key="22">
    <source>
        <dbReference type="RefSeq" id="XP_006862818.1"/>
    </source>
</evidence>
<evidence type="ECO:0000256" key="17">
    <source>
        <dbReference type="ARBA" id="ARBA00029974"/>
    </source>
</evidence>
<keyword evidence="21" id="KW-1185">Reference proteome</keyword>
<evidence type="ECO:0000256" key="8">
    <source>
        <dbReference type="ARBA" id="ARBA00022859"/>
    </source>
</evidence>
<dbReference type="InterPro" id="IPR007110">
    <property type="entry name" value="Ig-like_dom"/>
</dbReference>
<dbReference type="PROSITE" id="PS50835">
    <property type="entry name" value="IG_LIKE"/>
    <property type="match status" value="1"/>
</dbReference>
<dbReference type="GO" id="GO:0015026">
    <property type="term" value="F:coreceptor activity"/>
    <property type="evidence" value="ECO:0007669"/>
    <property type="project" value="InterPro"/>
</dbReference>
<dbReference type="GO" id="GO:0009986">
    <property type="term" value="C:cell surface"/>
    <property type="evidence" value="ECO:0007669"/>
    <property type="project" value="UniProtKB-ARBA"/>
</dbReference>
<dbReference type="InterPro" id="IPR000973">
    <property type="entry name" value="CD4"/>
</dbReference>
<evidence type="ECO:0000256" key="18">
    <source>
        <dbReference type="SAM" id="Phobius"/>
    </source>
</evidence>
<dbReference type="Pfam" id="PF09191">
    <property type="entry name" value="CD4-extracel"/>
    <property type="match status" value="1"/>
</dbReference>
<evidence type="ECO:0000256" key="6">
    <source>
        <dbReference type="ARBA" id="ARBA00022729"/>
    </source>
</evidence>
<dbReference type="InterPro" id="IPR003599">
    <property type="entry name" value="Ig_sub"/>
</dbReference>
<dbReference type="SMART" id="SM00408">
    <property type="entry name" value="IGc2"/>
    <property type="match status" value="1"/>
</dbReference>
<dbReference type="Gene3D" id="2.60.40.10">
    <property type="entry name" value="Immunoglobulins"/>
    <property type="match status" value="4"/>
</dbReference>
<keyword evidence="8" id="KW-0391">Immunity</keyword>
<protein>
    <recommendedName>
        <fullName evidence="2">T-cell surface glycoprotein CD4</fullName>
    </recommendedName>
    <alternativeName>
        <fullName evidence="17">T-cell surface antigen T4/Leu-3</fullName>
    </alternativeName>
</protein>
<dbReference type="InterPro" id="IPR013106">
    <property type="entry name" value="Ig_V-set"/>
</dbReference>
<keyword evidence="10" id="KW-1064">Adaptive immunity</keyword>
<dbReference type="GO" id="GO:0007155">
    <property type="term" value="P:cell adhesion"/>
    <property type="evidence" value="ECO:0007669"/>
    <property type="project" value="InterPro"/>
</dbReference>
<keyword evidence="13" id="KW-1015">Disulfide bond</keyword>
<dbReference type="FunFam" id="2.60.40.10:FF:001253">
    <property type="entry name" value="T-cell surface glycoprotein CD4"/>
    <property type="match status" value="1"/>
</dbReference>
<dbReference type="GeneID" id="102811108"/>
<dbReference type="Pfam" id="PF00047">
    <property type="entry name" value="ig"/>
    <property type="match status" value="1"/>
</dbReference>
<proteinExistence type="predicted"/>
<evidence type="ECO:0000256" key="5">
    <source>
        <dbReference type="ARBA" id="ARBA00022692"/>
    </source>
</evidence>
<evidence type="ECO:0000256" key="7">
    <source>
        <dbReference type="ARBA" id="ARBA00022737"/>
    </source>
</evidence>
<keyword evidence="7" id="KW-0677">Repeat</keyword>
<keyword evidence="14" id="KW-0325">Glycoprotein</keyword>
<evidence type="ECO:0000256" key="4">
    <source>
        <dbReference type="ARBA" id="ARBA00022553"/>
    </source>
</evidence>
<dbReference type="AlphaFoldDB" id="A0A9B0WN77"/>
<evidence type="ECO:0000256" key="10">
    <source>
        <dbReference type="ARBA" id="ARBA00023130"/>
    </source>
</evidence>
<sequence length="455" mass="51384">MNQGTSFRYLLLVLQLVLLPAVTQGKKVVLGEEGKMAELPCKASQKKIVSFNWKYHNETRILRNQDSFCVKGPTGLKYRLECRPSQWDQGSFPLIINNLQMSDSGHYICEIENKKEEVQLLVFKLTVRPGVRLLQGHNLTLTLEGPSGSNPSVEWKGPLDKSKNSNKNLKSFPVSWLGSQHSGTWTCTVSLNQKTLELRVNILVLAFQKAVNTVYKKHGEQVQFSFPLNFQDEDLNGELRWQERGTSSLKPWIIFSVKEKKVSVASVIDKFKMNEMLPLILTLPQALPQYAGSGNLILNLAMGTIQQKVNLVVMSVTQPQNNLVCEILGPISSTMTLSLQLENKTAKISKPQNMVQVLDPEAGTWLCLLSDKDKILLESKTEVLSKDKFLESFVVLLATGLGLGLLFSLGLCIVCYVRCRHRRRQAQRMSQIKRLLSEKKTCQCPHRFQKTRSLI</sequence>
<dbReference type="FunFam" id="2.60.40.10:FF:001105">
    <property type="entry name" value="T-cell surface glycoprotein CD4"/>
    <property type="match status" value="1"/>
</dbReference>
<evidence type="ECO:0000256" key="1">
    <source>
        <dbReference type="ARBA" id="ARBA00004251"/>
    </source>
</evidence>
<dbReference type="GO" id="GO:0002250">
    <property type="term" value="P:adaptive immune response"/>
    <property type="evidence" value="ECO:0007669"/>
    <property type="project" value="UniProtKB-KW"/>
</dbReference>
<dbReference type="CDD" id="cd22570">
    <property type="entry name" value="CD4_CD"/>
    <property type="match status" value="1"/>
</dbReference>